<dbReference type="EMBL" id="CAIJEO010000013">
    <property type="protein sequence ID" value="CAD0100866.1"/>
    <property type="molecule type" value="Genomic_DNA"/>
</dbReference>
<accession>A0A9N8PM00</accession>
<reference evidence="1" key="1">
    <citation type="submission" date="2020-06" db="EMBL/GenBank/DDBJ databases">
        <authorList>
            <person name="Onetto C."/>
        </authorList>
    </citation>
    <scope>NUCLEOTIDE SEQUENCE</scope>
</reference>
<gene>
    <name evidence="1" type="ORF">AWRI4233_LOCUS9691</name>
</gene>
<dbReference type="Proteomes" id="UP000714618">
    <property type="component" value="Unassembled WGS sequence"/>
</dbReference>
<organism evidence="1 2">
    <name type="scientific">Aureobasidium mustum</name>
    <dbReference type="NCBI Taxonomy" id="2773714"/>
    <lineage>
        <taxon>Eukaryota</taxon>
        <taxon>Fungi</taxon>
        <taxon>Dikarya</taxon>
        <taxon>Ascomycota</taxon>
        <taxon>Pezizomycotina</taxon>
        <taxon>Dothideomycetes</taxon>
        <taxon>Dothideomycetidae</taxon>
        <taxon>Dothideales</taxon>
        <taxon>Saccotheciaceae</taxon>
        <taxon>Aureobasidium</taxon>
    </lineage>
</organism>
<proteinExistence type="predicted"/>
<evidence type="ECO:0000313" key="2">
    <source>
        <dbReference type="Proteomes" id="UP000714618"/>
    </source>
</evidence>
<dbReference type="OrthoDB" id="2305901at2759"/>
<protein>
    <recommendedName>
        <fullName evidence="3">F-box domain-containing protein</fullName>
    </recommendedName>
</protein>
<sequence>MAAAQVLGSPELLSLILQCFEEQHDEGDELERRENRLNRSTLATAARVDNIWFETATRVLWSFERGCPELEILDNIEPVRREIYASKLTSILIKDKSGQTPSILALSFPRRRTLCVGLVGKETGPSVLPIKQYLCPSIDFIDFWEWDEGFDKDLLTTIKFQCPRLRFLVLETVDTHNTDITPEDFNDFFCTKSLEFLRMSIESPLMSKSLFSTLGRMQTLRNLSITSYLSLRQIPEYIFSEGTSFFDNLEQVDLILEREAVQSAIVAIRHASTVKLRIKSHVSARMAMFSDIKRMENLEDLTLVFEGEDTTYVEGEDLCQLGALKKLEFLVLRPADSEIDIVRLLHFNDLDFQAMFAGLRRLHTLSWELTGLDLSVKTLIKLARNARFRNIFFRGSWDLQGLSKYTGRLLFPNLRNLQLERTVISGHKGNIPFKRIAENLLRHAPRLSNLTFDHDQNAKVHDTWKKLKKEKADWEAKNPPTIIYPPTDWTLILRKPSRVETLKRREELGALPQAPQDA</sequence>
<keyword evidence="2" id="KW-1185">Reference proteome</keyword>
<dbReference type="SUPFAM" id="SSF52047">
    <property type="entry name" value="RNI-like"/>
    <property type="match status" value="1"/>
</dbReference>
<name>A0A9N8PM00_9PEZI</name>
<dbReference type="Gene3D" id="3.80.10.10">
    <property type="entry name" value="Ribonuclease Inhibitor"/>
    <property type="match status" value="1"/>
</dbReference>
<dbReference type="AlphaFoldDB" id="A0A9N8PM00"/>
<dbReference type="InterPro" id="IPR032675">
    <property type="entry name" value="LRR_dom_sf"/>
</dbReference>
<evidence type="ECO:0008006" key="3">
    <source>
        <dbReference type="Google" id="ProtNLM"/>
    </source>
</evidence>
<evidence type="ECO:0000313" key="1">
    <source>
        <dbReference type="EMBL" id="CAD0100866.1"/>
    </source>
</evidence>
<comment type="caution">
    <text evidence="1">The sequence shown here is derived from an EMBL/GenBank/DDBJ whole genome shotgun (WGS) entry which is preliminary data.</text>
</comment>